<proteinExistence type="predicted"/>
<gene>
    <name evidence="2" type="ORF">PQU98_12550</name>
</gene>
<reference evidence="2 3" key="1">
    <citation type="submission" date="2023-01" db="EMBL/GenBank/DDBJ databases">
        <title>Novel species of the genus Asticcacaulis isolated from rivers.</title>
        <authorList>
            <person name="Lu H."/>
        </authorList>
    </citation>
    <scope>NUCLEOTIDE SEQUENCE [LARGE SCALE GENOMIC DNA]</scope>
    <source>
        <strain evidence="2 3">LKC15W</strain>
    </source>
</reference>
<keyword evidence="1" id="KW-0472">Membrane</keyword>
<dbReference type="EMBL" id="JAQQKV010000002">
    <property type="protein sequence ID" value="MDC7676969.1"/>
    <property type="molecule type" value="Genomic_DNA"/>
</dbReference>
<sequence>MRFVQTYDRLMAAFYWPVVVNAIAGLIAIPAATFTDWLPAPIWYALMWVSVIVAGTQFILALSDGRVQRAVRVFPEVKYKNGTPDLIDYFSEPIVPQRTLSVLWKLTVIQYIIFGIIAMWGDNEYRDIILTHGFSIACSVLGHIFLLLKYDPELHGKAFQDDPYHTNEVLPIAPPAPTAIGLALWCMIVAAVIAAAYCGIFNSLADTMHKAIDQG</sequence>
<feature type="transmembrane region" description="Helical" evidence="1">
    <location>
        <begin position="12"/>
        <end position="35"/>
    </location>
</feature>
<comment type="caution">
    <text evidence="2">The sequence shown here is derived from an EMBL/GenBank/DDBJ whole genome shotgun (WGS) entry which is preliminary data.</text>
</comment>
<protein>
    <submittedName>
        <fullName evidence="2">Uncharacterized protein</fullName>
    </submittedName>
</protein>
<organism evidence="2 3">
    <name type="scientific">Asticcacaulis machinosus</name>
    <dbReference type="NCBI Taxonomy" id="2984211"/>
    <lineage>
        <taxon>Bacteria</taxon>
        <taxon>Pseudomonadati</taxon>
        <taxon>Pseudomonadota</taxon>
        <taxon>Alphaproteobacteria</taxon>
        <taxon>Caulobacterales</taxon>
        <taxon>Caulobacteraceae</taxon>
        <taxon>Asticcacaulis</taxon>
    </lineage>
</organism>
<feature type="transmembrane region" description="Helical" evidence="1">
    <location>
        <begin position="182"/>
        <end position="205"/>
    </location>
</feature>
<feature type="transmembrane region" description="Helical" evidence="1">
    <location>
        <begin position="41"/>
        <end position="62"/>
    </location>
</feature>
<keyword evidence="3" id="KW-1185">Reference proteome</keyword>
<keyword evidence="1" id="KW-0812">Transmembrane</keyword>
<feature type="transmembrane region" description="Helical" evidence="1">
    <location>
        <begin position="128"/>
        <end position="148"/>
    </location>
</feature>
<dbReference type="Proteomes" id="UP001218579">
    <property type="component" value="Unassembled WGS sequence"/>
</dbReference>
<evidence type="ECO:0000256" key="1">
    <source>
        <dbReference type="SAM" id="Phobius"/>
    </source>
</evidence>
<name>A0ABT5HL46_9CAUL</name>
<accession>A0ABT5HL46</accession>
<dbReference type="RefSeq" id="WP_272745283.1">
    <property type="nucleotide sequence ID" value="NZ_JAQQKV010000002.1"/>
</dbReference>
<evidence type="ECO:0000313" key="3">
    <source>
        <dbReference type="Proteomes" id="UP001218579"/>
    </source>
</evidence>
<keyword evidence="1" id="KW-1133">Transmembrane helix</keyword>
<evidence type="ECO:0000313" key="2">
    <source>
        <dbReference type="EMBL" id="MDC7676969.1"/>
    </source>
</evidence>